<reference evidence="5 6" key="1">
    <citation type="journal article" date="2018" name="Mol. Plant">
        <title>The genome of Artemisia annua provides insight into the evolution of Asteraceae family and artemisinin biosynthesis.</title>
        <authorList>
            <person name="Shen Q."/>
            <person name="Zhang L."/>
            <person name="Liao Z."/>
            <person name="Wang S."/>
            <person name="Yan T."/>
            <person name="Shi P."/>
            <person name="Liu M."/>
            <person name="Fu X."/>
            <person name="Pan Q."/>
            <person name="Wang Y."/>
            <person name="Lv Z."/>
            <person name="Lu X."/>
            <person name="Zhang F."/>
            <person name="Jiang W."/>
            <person name="Ma Y."/>
            <person name="Chen M."/>
            <person name="Hao X."/>
            <person name="Li L."/>
            <person name="Tang Y."/>
            <person name="Lv G."/>
            <person name="Zhou Y."/>
            <person name="Sun X."/>
            <person name="Brodelius P.E."/>
            <person name="Rose J.K.C."/>
            <person name="Tang K."/>
        </authorList>
    </citation>
    <scope>NUCLEOTIDE SEQUENCE [LARGE SCALE GENOMIC DNA]</scope>
    <source>
        <strain evidence="6">cv. Huhao1</strain>
        <tissue evidence="5">Leaf</tissue>
    </source>
</reference>
<dbReference type="GO" id="GO:0005525">
    <property type="term" value="F:GTP binding"/>
    <property type="evidence" value="ECO:0007669"/>
    <property type="project" value="UniProtKB-KW"/>
</dbReference>
<dbReference type="AlphaFoldDB" id="A0A2U1KM11"/>
<keyword evidence="4" id="KW-0342">GTP-binding</keyword>
<gene>
    <name evidence="5" type="ORF">CTI12_AA586940</name>
</gene>
<dbReference type="SUPFAM" id="SSF55307">
    <property type="entry name" value="Tubulin C-terminal domain-like"/>
    <property type="match status" value="1"/>
</dbReference>
<sequence length="152" mass="17683">MVVRRGVLVAEFNDIFREVYGSNWKSKFEAAGIWCPTGFKCGINYQPPTVVHGGDLAKVPDWFQVRYQLSATNSRTWGRSCKEVFSRIDHKVDLMYAKRAFIHTVKVWRKVSFQKLVKILRLWRKIMRLMLIAEGVEDDGEDEDVCLYSSIC</sequence>
<proteinExistence type="inferred from homology"/>
<evidence type="ECO:0000256" key="2">
    <source>
        <dbReference type="ARBA" id="ARBA00022701"/>
    </source>
</evidence>
<dbReference type="GO" id="GO:0005874">
    <property type="term" value="C:microtubule"/>
    <property type="evidence" value="ECO:0007669"/>
    <property type="project" value="UniProtKB-KW"/>
</dbReference>
<dbReference type="InterPro" id="IPR000217">
    <property type="entry name" value="Tubulin"/>
</dbReference>
<accession>A0A2U1KM11</accession>
<protein>
    <submittedName>
        <fullName evidence="5">Uncharacterized protein</fullName>
    </submittedName>
</protein>
<dbReference type="PANTHER" id="PTHR11588">
    <property type="entry name" value="TUBULIN"/>
    <property type="match status" value="1"/>
</dbReference>
<dbReference type="Proteomes" id="UP000245207">
    <property type="component" value="Unassembled WGS sequence"/>
</dbReference>
<dbReference type="EMBL" id="PKPP01016325">
    <property type="protein sequence ID" value="PWA37820.1"/>
    <property type="molecule type" value="Genomic_DNA"/>
</dbReference>
<organism evidence="5 6">
    <name type="scientific">Artemisia annua</name>
    <name type="common">Sweet wormwood</name>
    <dbReference type="NCBI Taxonomy" id="35608"/>
    <lineage>
        <taxon>Eukaryota</taxon>
        <taxon>Viridiplantae</taxon>
        <taxon>Streptophyta</taxon>
        <taxon>Embryophyta</taxon>
        <taxon>Tracheophyta</taxon>
        <taxon>Spermatophyta</taxon>
        <taxon>Magnoliopsida</taxon>
        <taxon>eudicotyledons</taxon>
        <taxon>Gunneridae</taxon>
        <taxon>Pentapetalae</taxon>
        <taxon>asterids</taxon>
        <taxon>campanulids</taxon>
        <taxon>Asterales</taxon>
        <taxon>Asteraceae</taxon>
        <taxon>Asteroideae</taxon>
        <taxon>Anthemideae</taxon>
        <taxon>Artemisiinae</taxon>
        <taxon>Artemisia</taxon>
    </lineage>
</organism>
<name>A0A2U1KM11_ARTAN</name>
<evidence type="ECO:0000313" key="6">
    <source>
        <dbReference type="Proteomes" id="UP000245207"/>
    </source>
</evidence>
<evidence type="ECO:0000256" key="1">
    <source>
        <dbReference type="ARBA" id="ARBA00009636"/>
    </source>
</evidence>
<dbReference type="GO" id="GO:0007017">
    <property type="term" value="P:microtubule-based process"/>
    <property type="evidence" value="ECO:0007669"/>
    <property type="project" value="InterPro"/>
</dbReference>
<dbReference type="InterPro" id="IPR037103">
    <property type="entry name" value="Tubulin/FtsZ-like_C"/>
</dbReference>
<evidence type="ECO:0000313" key="5">
    <source>
        <dbReference type="EMBL" id="PWA37820.1"/>
    </source>
</evidence>
<comment type="caution">
    <text evidence="5">The sequence shown here is derived from an EMBL/GenBank/DDBJ whole genome shotgun (WGS) entry which is preliminary data.</text>
</comment>
<comment type="similarity">
    <text evidence="1">Belongs to the tubulin family.</text>
</comment>
<dbReference type="STRING" id="35608.A0A2U1KM11"/>
<dbReference type="InterPro" id="IPR008280">
    <property type="entry name" value="Tub_FtsZ_C"/>
</dbReference>
<dbReference type="Gene3D" id="1.10.287.600">
    <property type="entry name" value="Helix hairpin bin"/>
    <property type="match status" value="1"/>
</dbReference>
<keyword evidence="6" id="KW-1185">Reference proteome</keyword>
<dbReference type="InterPro" id="IPR023123">
    <property type="entry name" value="Tubulin_C"/>
</dbReference>
<dbReference type="Gene3D" id="3.30.1330.20">
    <property type="entry name" value="Tubulin/FtsZ, C-terminal domain"/>
    <property type="match status" value="1"/>
</dbReference>
<evidence type="ECO:0000256" key="3">
    <source>
        <dbReference type="ARBA" id="ARBA00022741"/>
    </source>
</evidence>
<keyword evidence="2" id="KW-0493">Microtubule</keyword>
<keyword evidence="3" id="KW-0547">Nucleotide-binding</keyword>
<evidence type="ECO:0000256" key="4">
    <source>
        <dbReference type="ARBA" id="ARBA00023134"/>
    </source>
</evidence>